<dbReference type="OrthoDB" id="9999129at2"/>
<gene>
    <name evidence="1" type="ORF">Bccel_2309</name>
</gene>
<protein>
    <submittedName>
        <fullName evidence="1">Uncharacterized protein</fullName>
    </submittedName>
</protein>
<dbReference type="AlphaFoldDB" id="A0A0L6JMP7"/>
<keyword evidence="2" id="KW-1185">Reference proteome</keyword>
<dbReference type="STRING" id="398512.Bccel_2309"/>
<dbReference type="EMBL" id="LGTC01000001">
    <property type="protein sequence ID" value="KNY27044.1"/>
    <property type="molecule type" value="Genomic_DNA"/>
</dbReference>
<dbReference type="Proteomes" id="UP000036923">
    <property type="component" value="Unassembled WGS sequence"/>
</dbReference>
<dbReference type="eggNOG" id="ENOG5034BTR">
    <property type="taxonomic scope" value="Bacteria"/>
</dbReference>
<evidence type="ECO:0000313" key="2">
    <source>
        <dbReference type="Proteomes" id="UP000036923"/>
    </source>
</evidence>
<sequence length="219" mass="25364">MDRQILATVLDTLNIKKSFAAKVIGVNNSTFSLKLKNYKMRYRLFDDDIALLIEKVIKENLFIKENDESVKSIRKIAKAKEIADALYHLIQSGYMKYDSNLPALADDNYPEYIISMIWLEQVKNNDMYSLNRDKAKNNRNNMLKANSNPSVTKTAYSHMHQESGHNTMTYDNIFSREIIPETEIDINRLIEDNYILTSIIKRLLSEMASDSFSSYTPLN</sequence>
<organism evidence="1 2">
    <name type="scientific">Pseudobacteroides cellulosolvens ATCC 35603 = DSM 2933</name>
    <dbReference type="NCBI Taxonomy" id="398512"/>
    <lineage>
        <taxon>Bacteria</taxon>
        <taxon>Bacillati</taxon>
        <taxon>Bacillota</taxon>
        <taxon>Clostridia</taxon>
        <taxon>Eubacteriales</taxon>
        <taxon>Oscillospiraceae</taxon>
        <taxon>Pseudobacteroides</taxon>
    </lineage>
</organism>
<proteinExistence type="predicted"/>
<comment type="caution">
    <text evidence="1">The sequence shown here is derived from an EMBL/GenBank/DDBJ whole genome shotgun (WGS) entry which is preliminary data.</text>
</comment>
<dbReference type="PATRIC" id="fig|398512.5.peg.2409"/>
<accession>A0A0L6JMP7</accession>
<name>A0A0L6JMP7_9FIRM</name>
<evidence type="ECO:0000313" key="1">
    <source>
        <dbReference type="EMBL" id="KNY27044.1"/>
    </source>
</evidence>
<dbReference type="RefSeq" id="WP_036941802.1">
    <property type="nucleotide sequence ID" value="NZ_JQKC01000016.1"/>
</dbReference>
<reference evidence="2" key="1">
    <citation type="submission" date="2015-07" db="EMBL/GenBank/DDBJ databases">
        <title>Near-Complete Genome Sequence of the Cellulolytic Bacterium Bacteroides (Pseudobacteroides) cellulosolvens ATCC 35603.</title>
        <authorList>
            <person name="Dassa B."/>
            <person name="Utturkar S.M."/>
            <person name="Klingeman D.M."/>
            <person name="Hurt R.A."/>
            <person name="Keller M."/>
            <person name="Xu J."/>
            <person name="Reddy Y.H.K."/>
            <person name="Borovok I."/>
            <person name="Grinberg I.R."/>
            <person name="Lamed R."/>
            <person name="Zhivin O."/>
            <person name="Bayer E.A."/>
            <person name="Brown S.D."/>
        </authorList>
    </citation>
    <scope>NUCLEOTIDE SEQUENCE [LARGE SCALE GENOMIC DNA]</scope>
    <source>
        <strain evidence="2">DSM 2933</strain>
    </source>
</reference>